<feature type="chain" id="PRO_5042846412" evidence="1">
    <location>
        <begin position="20"/>
        <end position="419"/>
    </location>
</feature>
<dbReference type="Pfam" id="PF01569">
    <property type="entry name" value="PAP2"/>
    <property type="match status" value="1"/>
</dbReference>
<dbReference type="InterPro" id="IPR000326">
    <property type="entry name" value="PAP2/HPO"/>
</dbReference>
<evidence type="ECO:0000313" key="3">
    <source>
        <dbReference type="EMBL" id="KAK4206985.1"/>
    </source>
</evidence>
<reference evidence="3" key="2">
    <citation type="submission" date="2023-05" db="EMBL/GenBank/DDBJ databases">
        <authorList>
            <consortium name="Lawrence Berkeley National Laboratory"/>
            <person name="Steindorff A."/>
            <person name="Hensen N."/>
            <person name="Bonometti L."/>
            <person name="Westerberg I."/>
            <person name="Brannstrom I.O."/>
            <person name="Guillou S."/>
            <person name="Cros-Aarteil S."/>
            <person name="Calhoun S."/>
            <person name="Haridas S."/>
            <person name="Kuo A."/>
            <person name="Mondo S."/>
            <person name="Pangilinan J."/>
            <person name="Riley R."/>
            <person name="Labutti K."/>
            <person name="Andreopoulos B."/>
            <person name="Lipzen A."/>
            <person name="Chen C."/>
            <person name="Yanf M."/>
            <person name="Daum C."/>
            <person name="Ng V."/>
            <person name="Clum A."/>
            <person name="Ohm R."/>
            <person name="Martin F."/>
            <person name="Silar P."/>
            <person name="Natvig D."/>
            <person name="Lalanne C."/>
            <person name="Gautier V."/>
            <person name="Ament-Velasquez S.L."/>
            <person name="Kruys A."/>
            <person name="Hutchinson M.I."/>
            <person name="Powell A.J."/>
            <person name="Barry K."/>
            <person name="Miller A.N."/>
            <person name="Grigoriev I.V."/>
            <person name="Debuchy R."/>
            <person name="Gladieux P."/>
            <person name="Thoren M.H."/>
            <person name="Johannesson H."/>
        </authorList>
    </citation>
    <scope>NUCLEOTIDE SEQUENCE</scope>
    <source>
        <strain evidence="3">PSN293</strain>
    </source>
</reference>
<dbReference type="EMBL" id="MU858331">
    <property type="protein sequence ID" value="KAK4206985.1"/>
    <property type="molecule type" value="Genomic_DNA"/>
</dbReference>
<organism evidence="3 4">
    <name type="scientific">Rhypophila decipiens</name>
    <dbReference type="NCBI Taxonomy" id="261697"/>
    <lineage>
        <taxon>Eukaryota</taxon>
        <taxon>Fungi</taxon>
        <taxon>Dikarya</taxon>
        <taxon>Ascomycota</taxon>
        <taxon>Pezizomycotina</taxon>
        <taxon>Sordariomycetes</taxon>
        <taxon>Sordariomycetidae</taxon>
        <taxon>Sordariales</taxon>
        <taxon>Naviculisporaceae</taxon>
        <taxon>Rhypophila</taxon>
    </lineage>
</organism>
<accession>A0AAN6XUT5</accession>
<proteinExistence type="predicted"/>
<dbReference type="AlphaFoldDB" id="A0AAN6XUT5"/>
<feature type="domain" description="Phosphatidic acid phosphatase type 2/haloperoxidase" evidence="2">
    <location>
        <begin position="263"/>
        <end position="415"/>
    </location>
</feature>
<keyword evidence="1" id="KW-0732">Signal</keyword>
<reference evidence="3" key="1">
    <citation type="journal article" date="2023" name="Mol. Phylogenet. Evol.">
        <title>Genome-scale phylogeny and comparative genomics of the fungal order Sordariales.</title>
        <authorList>
            <person name="Hensen N."/>
            <person name="Bonometti L."/>
            <person name="Westerberg I."/>
            <person name="Brannstrom I.O."/>
            <person name="Guillou S."/>
            <person name="Cros-Aarteil S."/>
            <person name="Calhoun S."/>
            <person name="Haridas S."/>
            <person name="Kuo A."/>
            <person name="Mondo S."/>
            <person name="Pangilinan J."/>
            <person name="Riley R."/>
            <person name="LaButti K."/>
            <person name="Andreopoulos B."/>
            <person name="Lipzen A."/>
            <person name="Chen C."/>
            <person name="Yan M."/>
            <person name="Daum C."/>
            <person name="Ng V."/>
            <person name="Clum A."/>
            <person name="Steindorff A."/>
            <person name="Ohm R.A."/>
            <person name="Martin F."/>
            <person name="Silar P."/>
            <person name="Natvig D.O."/>
            <person name="Lalanne C."/>
            <person name="Gautier V."/>
            <person name="Ament-Velasquez S.L."/>
            <person name="Kruys A."/>
            <person name="Hutchinson M.I."/>
            <person name="Powell A.J."/>
            <person name="Barry K."/>
            <person name="Miller A.N."/>
            <person name="Grigoriev I.V."/>
            <person name="Debuchy R."/>
            <person name="Gladieux P."/>
            <person name="Hiltunen Thoren M."/>
            <person name="Johannesson H."/>
        </authorList>
    </citation>
    <scope>NUCLEOTIDE SEQUENCE</scope>
    <source>
        <strain evidence="3">PSN293</strain>
    </source>
</reference>
<feature type="signal peptide" evidence="1">
    <location>
        <begin position="1"/>
        <end position="19"/>
    </location>
</feature>
<dbReference type="InterPro" id="IPR052559">
    <property type="entry name" value="V-haloperoxidase"/>
</dbReference>
<comment type="caution">
    <text evidence="3">The sequence shown here is derived from an EMBL/GenBank/DDBJ whole genome shotgun (WGS) entry which is preliminary data.</text>
</comment>
<evidence type="ECO:0000256" key="1">
    <source>
        <dbReference type="SAM" id="SignalP"/>
    </source>
</evidence>
<dbReference type="Gene3D" id="1.10.606.20">
    <property type="match status" value="1"/>
</dbReference>
<sequence length="419" mass="45062">MKFSRLAAVLTAGATAVNAAFPGDIVQYWVDQSGALVNNTIIGGLQSAPSSWYTAIVQGAVYQAAVSSKRESLAFQQLAVSHAAHNAILFVFHGTRNYGNTDAALRAVIPQIGLDPSSREGKRATEIGRAAARKVAEARADDGIHDFVDYTFGPKNPGVYQSTPGGAAYPDNPQARFVRLFAGLGDVTRFRLPAPPKTNSKQYEQDVLYVKAQGALGSTVRTPFDTETAYFWRESSISGWNRFAHSVVGNKLATKVVESAKFYAQLNYALANAGIASWDNKFLHSGWRPVTAIQYPGVYLQSGQSVTDPAWTPLLRPTPSHPDYPSTHSTYGGAAAAVIRAFNRGSDVISATLSSNVTIDNVGVITRSYTNLTVAVLENSASRVFGGIHFRFAGSAGIELGDKVARATLKVFDDNWDDF</sequence>
<name>A0AAN6XUT5_9PEZI</name>
<protein>
    <submittedName>
        <fullName evidence="3">Acid phosphatase/Vanadium-dependent haloperoxidase</fullName>
    </submittedName>
</protein>
<dbReference type="InterPro" id="IPR036938">
    <property type="entry name" value="PAP2/HPO_sf"/>
</dbReference>
<dbReference type="CDD" id="cd03398">
    <property type="entry name" value="PAP2_haloperoxidase"/>
    <property type="match status" value="1"/>
</dbReference>
<evidence type="ECO:0000313" key="4">
    <source>
        <dbReference type="Proteomes" id="UP001301769"/>
    </source>
</evidence>
<dbReference type="PANTHER" id="PTHR34599:SF2">
    <property type="entry name" value="TRAF-TYPE DOMAIN-CONTAINING PROTEIN"/>
    <property type="match status" value="1"/>
</dbReference>
<dbReference type="PANTHER" id="PTHR34599">
    <property type="entry name" value="PEROXIDASE-RELATED"/>
    <property type="match status" value="1"/>
</dbReference>
<keyword evidence="4" id="KW-1185">Reference proteome</keyword>
<evidence type="ECO:0000259" key="2">
    <source>
        <dbReference type="Pfam" id="PF01569"/>
    </source>
</evidence>
<dbReference type="Proteomes" id="UP001301769">
    <property type="component" value="Unassembled WGS sequence"/>
</dbReference>
<gene>
    <name evidence="3" type="ORF">QBC37DRAFT_434187</name>
</gene>
<dbReference type="SUPFAM" id="SSF48317">
    <property type="entry name" value="Acid phosphatase/Vanadium-dependent haloperoxidase"/>
    <property type="match status" value="1"/>
</dbReference>